<dbReference type="InterPro" id="IPR027417">
    <property type="entry name" value="P-loop_NTPase"/>
</dbReference>
<keyword evidence="4 10" id="KW-0812">Transmembrane</keyword>
<evidence type="ECO:0000256" key="6">
    <source>
        <dbReference type="ARBA" id="ARBA00022840"/>
    </source>
</evidence>
<feature type="domain" description="ABC transporter" evidence="11">
    <location>
        <begin position="2"/>
        <end position="240"/>
    </location>
</feature>
<dbReference type="CDD" id="cd03255">
    <property type="entry name" value="ABC_MJ0796_LolCDE_FtsE"/>
    <property type="match status" value="1"/>
</dbReference>
<dbReference type="InterPro" id="IPR017911">
    <property type="entry name" value="MacB-like_ATP-bd"/>
</dbReference>
<keyword evidence="7 10" id="KW-1133">Transmembrane helix</keyword>
<dbReference type="PANTHER" id="PTHR42798:SF6">
    <property type="entry name" value="CELL DIVISION ATP-BINDING PROTEIN FTSE"/>
    <property type="match status" value="1"/>
</dbReference>
<dbReference type="InterPro" id="IPR017871">
    <property type="entry name" value="ABC_transporter-like_CS"/>
</dbReference>
<evidence type="ECO:0000313" key="12">
    <source>
        <dbReference type="EMBL" id="HIX37762.1"/>
    </source>
</evidence>
<feature type="transmembrane region" description="Helical" evidence="10">
    <location>
        <begin position="1061"/>
        <end position="1090"/>
    </location>
</feature>
<comment type="subcellular location">
    <subcellularLocation>
        <location evidence="1">Cell inner membrane</location>
        <topology evidence="1">Multi-pass membrane protein</topology>
    </subcellularLocation>
</comment>
<dbReference type="GO" id="GO:0098796">
    <property type="term" value="C:membrane protein complex"/>
    <property type="evidence" value="ECO:0007669"/>
    <property type="project" value="UniProtKB-ARBA"/>
</dbReference>
<dbReference type="Pfam" id="PF00005">
    <property type="entry name" value="ABC_tran"/>
    <property type="match status" value="1"/>
</dbReference>
<evidence type="ECO:0000313" key="13">
    <source>
        <dbReference type="Proteomes" id="UP000824230"/>
    </source>
</evidence>
<evidence type="ECO:0000256" key="9">
    <source>
        <dbReference type="ARBA" id="ARBA00038388"/>
    </source>
</evidence>
<reference evidence="12" key="1">
    <citation type="journal article" date="2021" name="PeerJ">
        <title>Extensive microbial diversity within the chicken gut microbiome revealed by metagenomics and culture.</title>
        <authorList>
            <person name="Gilroy R."/>
            <person name="Ravi A."/>
            <person name="Getino M."/>
            <person name="Pursley I."/>
            <person name="Horton D.L."/>
            <person name="Alikhan N.F."/>
            <person name="Baker D."/>
            <person name="Gharbi K."/>
            <person name="Hall N."/>
            <person name="Watson M."/>
            <person name="Adriaenssens E.M."/>
            <person name="Foster-Nyarko E."/>
            <person name="Jarju S."/>
            <person name="Secka A."/>
            <person name="Antonio M."/>
            <person name="Oren A."/>
            <person name="Chaudhuri R.R."/>
            <person name="La Ragione R."/>
            <person name="Hildebrand F."/>
            <person name="Pallen M.J."/>
        </authorList>
    </citation>
    <scope>NUCLEOTIDE SEQUENCE</scope>
    <source>
        <strain evidence="12">ChiHjej12B11-1927</strain>
    </source>
</reference>
<keyword evidence="3" id="KW-1003">Cell membrane</keyword>
<name>A0A9D2ANC6_9FIRM</name>
<keyword evidence="2" id="KW-0813">Transport</keyword>
<organism evidence="12 13">
    <name type="scientific">Candidatus Blautia pullistercoris</name>
    <dbReference type="NCBI Taxonomy" id="2838499"/>
    <lineage>
        <taxon>Bacteria</taxon>
        <taxon>Bacillati</taxon>
        <taxon>Bacillota</taxon>
        <taxon>Clostridia</taxon>
        <taxon>Lachnospirales</taxon>
        <taxon>Lachnospiraceae</taxon>
        <taxon>Blautia</taxon>
    </lineage>
</organism>
<dbReference type="InterPro" id="IPR003838">
    <property type="entry name" value="ABC3_permease_C"/>
</dbReference>
<dbReference type="PROSITE" id="PS50893">
    <property type="entry name" value="ABC_TRANSPORTER_2"/>
    <property type="match status" value="1"/>
</dbReference>
<dbReference type="PROSITE" id="PS00211">
    <property type="entry name" value="ABC_TRANSPORTER_1"/>
    <property type="match status" value="1"/>
</dbReference>
<protein>
    <submittedName>
        <fullName evidence="12">ABC transporter ATP-binding protein/permease</fullName>
    </submittedName>
</protein>
<feature type="transmembrane region" description="Helical" evidence="10">
    <location>
        <begin position="1118"/>
        <end position="1138"/>
    </location>
</feature>
<gene>
    <name evidence="12" type="ORF">H9738_07835</name>
</gene>
<proteinExistence type="inferred from homology"/>
<dbReference type="Gene3D" id="3.40.50.300">
    <property type="entry name" value="P-loop containing nucleotide triphosphate hydrolases"/>
    <property type="match status" value="1"/>
</dbReference>
<evidence type="ECO:0000256" key="8">
    <source>
        <dbReference type="ARBA" id="ARBA00023136"/>
    </source>
</evidence>
<comment type="caution">
    <text evidence="12">The sequence shown here is derived from an EMBL/GenBank/DDBJ whole genome shotgun (WGS) entry which is preliminary data.</text>
</comment>
<evidence type="ECO:0000256" key="5">
    <source>
        <dbReference type="ARBA" id="ARBA00022741"/>
    </source>
</evidence>
<dbReference type="EMBL" id="DXFG01000154">
    <property type="protein sequence ID" value="HIX37762.1"/>
    <property type="molecule type" value="Genomic_DNA"/>
</dbReference>
<dbReference type="SUPFAM" id="SSF52540">
    <property type="entry name" value="P-loop containing nucleoside triphosphate hydrolases"/>
    <property type="match status" value="1"/>
</dbReference>
<feature type="transmembrane region" description="Helical" evidence="10">
    <location>
        <begin position="1158"/>
        <end position="1178"/>
    </location>
</feature>
<reference evidence="12" key="2">
    <citation type="submission" date="2021-04" db="EMBL/GenBank/DDBJ databases">
        <authorList>
            <person name="Gilroy R."/>
        </authorList>
    </citation>
    <scope>NUCLEOTIDE SEQUENCE</scope>
    <source>
        <strain evidence="12">ChiHjej12B11-1927</strain>
    </source>
</reference>
<dbReference type="GO" id="GO:0016887">
    <property type="term" value="F:ATP hydrolysis activity"/>
    <property type="evidence" value="ECO:0007669"/>
    <property type="project" value="InterPro"/>
</dbReference>
<accession>A0A9D2ANC6</accession>
<dbReference type="GO" id="GO:0022857">
    <property type="term" value="F:transmembrane transporter activity"/>
    <property type="evidence" value="ECO:0007669"/>
    <property type="project" value="UniProtKB-ARBA"/>
</dbReference>
<feature type="transmembrane region" description="Helical" evidence="10">
    <location>
        <begin position="266"/>
        <end position="285"/>
    </location>
</feature>
<keyword evidence="5" id="KW-0547">Nucleotide-binding</keyword>
<evidence type="ECO:0000256" key="3">
    <source>
        <dbReference type="ARBA" id="ARBA00022475"/>
    </source>
</evidence>
<evidence type="ECO:0000256" key="4">
    <source>
        <dbReference type="ARBA" id="ARBA00022692"/>
    </source>
</evidence>
<dbReference type="InterPro" id="IPR003593">
    <property type="entry name" value="AAA+_ATPase"/>
</dbReference>
<dbReference type="AlphaFoldDB" id="A0A9D2ANC6"/>
<evidence type="ECO:0000256" key="7">
    <source>
        <dbReference type="ARBA" id="ARBA00022989"/>
    </source>
</evidence>
<dbReference type="FunFam" id="3.40.50.300:FF:000032">
    <property type="entry name" value="Export ABC transporter ATP-binding protein"/>
    <property type="match status" value="1"/>
</dbReference>
<evidence type="ECO:0000256" key="1">
    <source>
        <dbReference type="ARBA" id="ARBA00004429"/>
    </source>
</evidence>
<dbReference type="SMART" id="SM00382">
    <property type="entry name" value="AAA"/>
    <property type="match status" value="1"/>
</dbReference>
<dbReference type="InterPro" id="IPR003439">
    <property type="entry name" value="ABC_transporter-like_ATP-bd"/>
</dbReference>
<dbReference type="Pfam" id="PF02687">
    <property type="entry name" value="FtsX"/>
    <property type="match status" value="1"/>
</dbReference>
<dbReference type="PANTHER" id="PTHR42798">
    <property type="entry name" value="LIPOPROTEIN-RELEASING SYSTEM ATP-BINDING PROTEIN LOLD"/>
    <property type="match status" value="1"/>
</dbReference>
<keyword evidence="8 10" id="KW-0472">Membrane</keyword>
<dbReference type="Proteomes" id="UP000824230">
    <property type="component" value="Unassembled WGS sequence"/>
</dbReference>
<evidence type="ECO:0000256" key="2">
    <source>
        <dbReference type="ARBA" id="ARBA00022448"/>
    </source>
</evidence>
<sequence length="1195" mass="131676">MLQIQHVCKEYRTGKLVQKALDDVSLNLRDNEFVAILGPSGSGKTTLLNIIGGLDRYDSGDLIINGISTKKYKDRDWDSYRNHTIGFVFQSYNLIPHQTVLANVELALTISGIGKAERRKRAIKALEEVGLGEQLHKKPNQMSGGQMQRVAIARALVNDPDILLADEPTGALDSDTSVQVMDLLREVARDRLVVMVTHNPELAQEYATRIVNLRDGKIRSDTDPFLLDQETEEPPQHKNMGKSSMSFLTALSLSFNNLRTKKARTLLTSFAGSIGIIGISLILALSTGVNDYIQNVEEETLSEYPLEIQSTGVDFSSMLSGDTAGGEEAKESGDINVINMVTDMFSTMDSNDLESLKKYLDSGDSGIEEYTNAVEYSYDVVPQIYLQEEEDVRQVNPDSSFESLGFGSSSSSSSMMSSMMSTDVFYEMPENTNLYIDQYDVKAGRWPKNYNECVLVLTSGGSISDFMLYTMGLRDSVELDDMIRQFINEENVEVPEDMGTYTYEDILGITFKLVNSADYYEYDDQYQVWRDKTDDKEYMNDLVDQGEDLKIVGIVQPREDVSGALLTTGIGYTSALTEHVVQEAETKEIVQKQLADHTVNVFTNETFGEESSQSDFNMDSLVTIDESALQNAFQFDEGTMTQGLSDSFDFSGMEGIDPGTLDLSGMLDLGSISLDLPQMPEMNLGDLMGSLNIQVTSEDMQTMISGLLEGYQAYAQGNPQADYSRLGEYFLEYLQTEEARTTLCDSVKEIMAQNGTVTVSSEQIRQMFGEVLTSFQTYAAQNGLTDESGQIDPALFDDYLLEYLQTPEAQEILGRWGTEIFQTNGEVWVTQEQLENLAGNLAAGYQSYAAANSLPDPAQIDDYFLEYLNTEDAQSRLTQGLSSMIDTGSLRDQISQSMESYMQQLMASYSGTLAQALQSQISSAMEQMMGQISSAMETAMTQAIAQIGENLQSAMNIDAEAFSNAFQINMDGEEMAELFMSMNSTQDATYEGNLRNLGYVDFAVPSGIAIYPKDFESKEYVVDILDNYNSRMEAAGKDEQVITYTDVVGTLMSSVTDIIDIISYVLIAFVAISLVVSSIMIGVITYISVLERKKEIGILRAIGASKGNISQVFNAETFIIGLCAGLLGIIITLLLLIPGNALIHHLAGTNDINAVLQLAPALILILLSVILTLIGGLIPSKKAAKSDPVTALRTE</sequence>
<comment type="similarity">
    <text evidence="9">Belongs to the ABC transporter superfamily. Macrolide exporter (TC 3.A.1.122) family.</text>
</comment>
<dbReference type="GO" id="GO:0005886">
    <property type="term" value="C:plasma membrane"/>
    <property type="evidence" value="ECO:0007669"/>
    <property type="project" value="UniProtKB-SubCell"/>
</dbReference>
<evidence type="ECO:0000256" key="10">
    <source>
        <dbReference type="SAM" id="Phobius"/>
    </source>
</evidence>
<keyword evidence="6 12" id="KW-0067">ATP-binding</keyword>
<dbReference type="GO" id="GO:0005524">
    <property type="term" value="F:ATP binding"/>
    <property type="evidence" value="ECO:0007669"/>
    <property type="project" value="UniProtKB-KW"/>
</dbReference>
<evidence type="ECO:0000259" key="11">
    <source>
        <dbReference type="PROSITE" id="PS50893"/>
    </source>
</evidence>